<accession>A0A6J4GWW8</accession>
<dbReference type="EMBL" id="CADCSU010000140">
    <property type="protein sequence ID" value="CAA9202001.1"/>
    <property type="molecule type" value="Genomic_DNA"/>
</dbReference>
<comment type="subcellular location">
    <subcellularLocation>
        <location evidence="1">Cell membrane</location>
        <topology evidence="1">Multi-pass membrane protein</topology>
    </subcellularLocation>
</comment>
<gene>
    <name evidence="8" type="ORF">FLA105534_03865</name>
</gene>
<keyword evidence="6 7" id="KW-0472">Membrane</keyword>
<keyword evidence="4 7" id="KW-0812">Transmembrane</keyword>
<evidence type="ECO:0000256" key="7">
    <source>
        <dbReference type="SAM" id="Phobius"/>
    </source>
</evidence>
<dbReference type="AlphaFoldDB" id="A0A6J4GWW8"/>
<dbReference type="PANTHER" id="PTHR33452:SF1">
    <property type="entry name" value="INNER MEMBRANE PROTEIN YPHA-RELATED"/>
    <property type="match status" value="1"/>
</dbReference>
<evidence type="ECO:0000256" key="6">
    <source>
        <dbReference type="ARBA" id="ARBA00023136"/>
    </source>
</evidence>
<organism evidence="8 9">
    <name type="scientific">Flavobacterium bizetiae</name>
    <dbReference type="NCBI Taxonomy" id="2704140"/>
    <lineage>
        <taxon>Bacteria</taxon>
        <taxon>Pseudomonadati</taxon>
        <taxon>Bacteroidota</taxon>
        <taxon>Flavobacteriia</taxon>
        <taxon>Flavobacteriales</taxon>
        <taxon>Flavobacteriaceae</taxon>
        <taxon>Flavobacterium</taxon>
    </lineage>
</organism>
<evidence type="ECO:0000313" key="9">
    <source>
        <dbReference type="Proteomes" id="UP000479938"/>
    </source>
</evidence>
<evidence type="ECO:0000256" key="2">
    <source>
        <dbReference type="ARBA" id="ARBA00006679"/>
    </source>
</evidence>
<dbReference type="Proteomes" id="UP000479938">
    <property type="component" value="Unassembled WGS sequence"/>
</dbReference>
<feature type="transmembrane region" description="Helical" evidence="7">
    <location>
        <begin position="105"/>
        <end position="129"/>
    </location>
</feature>
<keyword evidence="5 7" id="KW-1133">Transmembrane helix</keyword>
<evidence type="ECO:0000313" key="8">
    <source>
        <dbReference type="EMBL" id="CAA9202001.1"/>
    </source>
</evidence>
<keyword evidence="3" id="KW-1003">Cell membrane</keyword>
<evidence type="ECO:0000256" key="3">
    <source>
        <dbReference type="ARBA" id="ARBA00022475"/>
    </source>
</evidence>
<evidence type="ECO:0000256" key="4">
    <source>
        <dbReference type="ARBA" id="ARBA00022692"/>
    </source>
</evidence>
<name>A0A6J4GWW8_9FLAO</name>
<dbReference type="Pfam" id="PF07681">
    <property type="entry name" value="DoxX"/>
    <property type="match status" value="1"/>
</dbReference>
<dbReference type="InterPro" id="IPR051907">
    <property type="entry name" value="DoxX-like_oxidoreductase"/>
</dbReference>
<proteinExistence type="inferred from homology"/>
<feature type="transmembrane region" description="Helical" evidence="7">
    <location>
        <begin position="67"/>
        <end position="93"/>
    </location>
</feature>
<dbReference type="PANTHER" id="PTHR33452">
    <property type="entry name" value="OXIDOREDUCTASE CATD-RELATED"/>
    <property type="match status" value="1"/>
</dbReference>
<sequence length="137" mass="15558">MAKVFTSNGTWNNGVFIIRIAVAFYIFRHSLELFDIHILIKFLTEINFPFPVFSGYAAKIIEFAGSILLAVGLFTKFITPLLITIMVGVIYTMSQGDIFNGELPFLFALHFALFFFIGPGKWSLDYLLFDKGNNKKL</sequence>
<evidence type="ECO:0000256" key="5">
    <source>
        <dbReference type="ARBA" id="ARBA00022989"/>
    </source>
</evidence>
<protein>
    <recommendedName>
        <fullName evidence="10">DoxX family protein</fullName>
    </recommendedName>
</protein>
<comment type="similarity">
    <text evidence="2">Belongs to the DoxX family.</text>
</comment>
<keyword evidence="9" id="KW-1185">Reference proteome</keyword>
<evidence type="ECO:0008006" key="10">
    <source>
        <dbReference type="Google" id="ProtNLM"/>
    </source>
</evidence>
<dbReference type="GO" id="GO:0005886">
    <property type="term" value="C:plasma membrane"/>
    <property type="evidence" value="ECO:0007669"/>
    <property type="project" value="UniProtKB-SubCell"/>
</dbReference>
<dbReference type="InterPro" id="IPR032808">
    <property type="entry name" value="DoxX"/>
</dbReference>
<evidence type="ECO:0000256" key="1">
    <source>
        <dbReference type="ARBA" id="ARBA00004651"/>
    </source>
</evidence>
<reference evidence="8 9" key="1">
    <citation type="submission" date="2020-02" db="EMBL/GenBank/DDBJ databases">
        <authorList>
            <person name="Criscuolo A."/>
        </authorList>
    </citation>
    <scope>NUCLEOTIDE SEQUENCE [LARGE SCALE GENOMIC DNA]</scope>
    <source>
        <strain evidence="8">CIP105534</strain>
    </source>
</reference>
<dbReference type="RefSeq" id="WP_173972405.1">
    <property type="nucleotide sequence ID" value="NZ_CADCSU010000140.1"/>
</dbReference>